<accession>A0A511HNM2</accession>
<dbReference type="EMBL" id="FNAJ01000002">
    <property type="protein sequence ID" value="SDD64885.1"/>
    <property type="molecule type" value="Genomic_DNA"/>
</dbReference>
<reference evidence="5 6" key="1">
    <citation type="submission" date="2016-10" db="EMBL/GenBank/DDBJ databases">
        <authorList>
            <person name="Varghese N."/>
            <person name="Submissions S."/>
        </authorList>
    </citation>
    <scope>NUCLEOTIDE SEQUENCE [LARGE SCALE GENOMIC DNA]</scope>
    <source>
        <strain evidence="5 6">DSM 2260</strain>
    </source>
</reference>
<evidence type="ECO:0000313" key="5">
    <source>
        <dbReference type="EMBL" id="SDD64885.1"/>
    </source>
</evidence>
<dbReference type="InterPro" id="IPR038713">
    <property type="entry name" value="Terminase_Gp1_N_sf"/>
</dbReference>
<sequence length="234" mass="25143">MPVRKRKGKRGGRQGAGTGRLTGRQRAFVEHYLVRPVASEAAKKAGYAEGSAEVAGSRLLRNAKVAKFLATAQKERLERLKASADEVVVEASRIGLADPRRAFDASGMLLPIQDIPEDIARCISSIEVEALFSGKGEDKVQIGTLTKVKFWPKDRALDLLARHHGLDKPQAMKLEVSGPGGGPIATTDARDLEGYTDAELDQLEAIERARESRRAAAVAGSDSDREAASSPETS</sequence>
<dbReference type="Pfam" id="PF03592">
    <property type="entry name" value="Terminase_2"/>
    <property type="match status" value="1"/>
</dbReference>
<dbReference type="Proteomes" id="UP000198717">
    <property type="component" value="Unassembled WGS sequence"/>
</dbReference>
<organism evidence="4 7">
    <name type="scientific">Myxococcus virescens</name>
    <dbReference type="NCBI Taxonomy" id="83456"/>
    <lineage>
        <taxon>Bacteria</taxon>
        <taxon>Pseudomonadati</taxon>
        <taxon>Myxococcota</taxon>
        <taxon>Myxococcia</taxon>
        <taxon>Myxococcales</taxon>
        <taxon>Cystobacterineae</taxon>
        <taxon>Myxococcaceae</taxon>
        <taxon>Myxococcus</taxon>
    </lineage>
</organism>
<reference evidence="4 7" key="2">
    <citation type="submission" date="2019-07" db="EMBL/GenBank/DDBJ databases">
        <title>Whole genome shotgun sequence of Myxococcus virescens NBRC 100334.</title>
        <authorList>
            <person name="Hosoyama A."/>
            <person name="Uohara A."/>
            <person name="Ohji S."/>
            <person name="Ichikawa N."/>
        </authorList>
    </citation>
    <scope>NUCLEOTIDE SEQUENCE [LARGE SCALE GENOMIC DNA]</scope>
    <source>
        <strain evidence="4 7">NBRC 100334</strain>
    </source>
</reference>
<feature type="region of interest" description="Disordered" evidence="3">
    <location>
        <begin position="1"/>
        <end position="21"/>
    </location>
</feature>
<dbReference type="EMBL" id="BJVY01000063">
    <property type="protein sequence ID" value="GEL75192.1"/>
    <property type="molecule type" value="Genomic_DNA"/>
</dbReference>
<dbReference type="Proteomes" id="UP000321224">
    <property type="component" value="Unassembled WGS sequence"/>
</dbReference>
<gene>
    <name evidence="4" type="ORF">MVI01_69760</name>
    <name evidence="5" type="ORF">SAMN04488504_102117</name>
</gene>
<evidence type="ECO:0000256" key="2">
    <source>
        <dbReference type="ARBA" id="ARBA00023219"/>
    </source>
</evidence>
<feature type="compositionally biased region" description="Basic residues" evidence="3">
    <location>
        <begin position="1"/>
        <end position="12"/>
    </location>
</feature>
<dbReference type="InterPro" id="IPR052404">
    <property type="entry name" value="SPP1-like_terminase"/>
</dbReference>
<keyword evidence="1" id="KW-1188">Viral release from host cell</keyword>
<dbReference type="GO" id="GO:0051276">
    <property type="term" value="P:chromosome organization"/>
    <property type="evidence" value="ECO:0007669"/>
    <property type="project" value="InterPro"/>
</dbReference>
<dbReference type="AlphaFoldDB" id="A0A511HNM2"/>
<feature type="region of interest" description="Disordered" evidence="3">
    <location>
        <begin position="211"/>
        <end position="234"/>
    </location>
</feature>
<keyword evidence="2" id="KW-0231">Viral genome packaging</keyword>
<protein>
    <submittedName>
        <fullName evidence="5">Phage terminase small subunit</fullName>
    </submittedName>
</protein>
<dbReference type="InterPro" id="IPR005335">
    <property type="entry name" value="Terminase_ssu"/>
</dbReference>
<dbReference type="PANTHER" id="PTHR41328">
    <property type="entry name" value="TERMINASE SMALL SUBUNIT-RELATED"/>
    <property type="match status" value="1"/>
</dbReference>
<feature type="region of interest" description="Disordered" evidence="3">
    <location>
        <begin position="172"/>
        <end position="197"/>
    </location>
</feature>
<evidence type="ECO:0000256" key="3">
    <source>
        <dbReference type="SAM" id="MobiDB-lite"/>
    </source>
</evidence>
<proteinExistence type="predicted"/>
<dbReference type="Gene3D" id="1.10.10.1400">
    <property type="entry name" value="Terminase, small subunit, N-terminal DNA-binding domain, HTH motif"/>
    <property type="match status" value="1"/>
</dbReference>
<evidence type="ECO:0000313" key="4">
    <source>
        <dbReference type="EMBL" id="GEL75192.1"/>
    </source>
</evidence>
<comment type="caution">
    <text evidence="4">The sequence shown here is derived from an EMBL/GenBank/DDBJ whole genome shotgun (WGS) entry which is preliminary data.</text>
</comment>
<keyword evidence="6" id="KW-1185">Reference proteome</keyword>
<evidence type="ECO:0000313" key="6">
    <source>
        <dbReference type="Proteomes" id="UP000198717"/>
    </source>
</evidence>
<name>A0A511HNM2_9BACT</name>
<evidence type="ECO:0000256" key="1">
    <source>
        <dbReference type="ARBA" id="ARBA00022612"/>
    </source>
</evidence>
<evidence type="ECO:0000313" key="7">
    <source>
        <dbReference type="Proteomes" id="UP000321224"/>
    </source>
</evidence>
<dbReference type="PANTHER" id="PTHR41328:SF2">
    <property type="entry name" value="TERMINASE SMALL SUBUNIT"/>
    <property type="match status" value="1"/>
</dbReference>